<reference evidence="2" key="1">
    <citation type="submission" date="2021-01" db="EMBL/GenBank/DDBJ databases">
        <authorList>
            <consortium name="Genoscope - CEA"/>
            <person name="William W."/>
        </authorList>
    </citation>
    <scope>NUCLEOTIDE SEQUENCE</scope>
</reference>
<sequence length="80" mass="10309">MEEQRKENNQMLWEKLTQQRENKEYLEQVQLQREQNIRNQTKIERFEKDLQDQKEKAENQRKQMEERMKCFRKKPIRRKR</sequence>
<feature type="compositionally biased region" description="Basic and acidic residues" evidence="1">
    <location>
        <begin position="51"/>
        <end position="69"/>
    </location>
</feature>
<dbReference type="Proteomes" id="UP000688137">
    <property type="component" value="Unassembled WGS sequence"/>
</dbReference>
<accession>A0A8S1NET2</accession>
<organism evidence="2 3">
    <name type="scientific">Paramecium primaurelia</name>
    <dbReference type="NCBI Taxonomy" id="5886"/>
    <lineage>
        <taxon>Eukaryota</taxon>
        <taxon>Sar</taxon>
        <taxon>Alveolata</taxon>
        <taxon>Ciliophora</taxon>
        <taxon>Intramacronucleata</taxon>
        <taxon>Oligohymenophorea</taxon>
        <taxon>Peniculida</taxon>
        <taxon>Parameciidae</taxon>
        <taxon>Paramecium</taxon>
    </lineage>
</organism>
<dbReference type="EMBL" id="CAJJDM010000077">
    <property type="protein sequence ID" value="CAD8085204.1"/>
    <property type="molecule type" value="Genomic_DNA"/>
</dbReference>
<evidence type="ECO:0000313" key="2">
    <source>
        <dbReference type="EMBL" id="CAD8085204.1"/>
    </source>
</evidence>
<dbReference type="AlphaFoldDB" id="A0A8S1NET2"/>
<protein>
    <submittedName>
        <fullName evidence="2">Uncharacterized protein</fullName>
    </submittedName>
</protein>
<name>A0A8S1NET2_PARPR</name>
<evidence type="ECO:0000313" key="3">
    <source>
        <dbReference type="Proteomes" id="UP000688137"/>
    </source>
</evidence>
<feature type="compositionally biased region" description="Basic residues" evidence="1">
    <location>
        <begin position="70"/>
        <end position="80"/>
    </location>
</feature>
<keyword evidence="3" id="KW-1185">Reference proteome</keyword>
<comment type="caution">
    <text evidence="2">The sequence shown here is derived from an EMBL/GenBank/DDBJ whole genome shotgun (WGS) entry which is preliminary data.</text>
</comment>
<evidence type="ECO:0000256" key="1">
    <source>
        <dbReference type="SAM" id="MobiDB-lite"/>
    </source>
</evidence>
<proteinExistence type="predicted"/>
<gene>
    <name evidence="2" type="ORF">PPRIM_AZ9-3.1.T0740017</name>
</gene>
<feature type="region of interest" description="Disordered" evidence="1">
    <location>
        <begin position="51"/>
        <end position="80"/>
    </location>
</feature>